<evidence type="ECO:0000256" key="4">
    <source>
        <dbReference type="ARBA" id="ARBA00023163"/>
    </source>
</evidence>
<evidence type="ECO:0000256" key="1">
    <source>
        <dbReference type="ARBA" id="ARBA00010641"/>
    </source>
</evidence>
<keyword evidence="3" id="KW-0731">Sigma factor</keyword>
<dbReference type="Pfam" id="PF08281">
    <property type="entry name" value="Sigma70_r4_2"/>
    <property type="match status" value="1"/>
</dbReference>
<organism evidence="7 8">
    <name type="scientific">Paenibacillus faecis</name>
    <dbReference type="NCBI Taxonomy" id="862114"/>
    <lineage>
        <taxon>Bacteria</taxon>
        <taxon>Bacillati</taxon>
        <taxon>Bacillota</taxon>
        <taxon>Bacilli</taxon>
        <taxon>Bacillales</taxon>
        <taxon>Paenibacillaceae</taxon>
        <taxon>Paenibacillus</taxon>
    </lineage>
</organism>
<comment type="caution">
    <text evidence="7">The sequence shown here is derived from an EMBL/GenBank/DDBJ whole genome shotgun (WGS) entry which is preliminary data.</text>
</comment>
<name>A0A5D0CPJ9_9BACL</name>
<dbReference type="EMBL" id="VSDO01000004">
    <property type="protein sequence ID" value="TYA11115.1"/>
    <property type="molecule type" value="Genomic_DNA"/>
</dbReference>
<dbReference type="InterPro" id="IPR013325">
    <property type="entry name" value="RNA_pol_sigma_r2"/>
</dbReference>
<dbReference type="InterPro" id="IPR039425">
    <property type="entry name" value="RNA_pol_sigma-70-like"/>
</dbReference>
<sequence length="174" mass="20313">MEEREWAAAACQGDETAFYYLVSSQKRKLYGIAFSYLRNESDALDAVQETVCKAWLKCRQLKEPDAFIPWLIRILIHMCIDEQKRRKRTLPLTALTLPASGEMVSVHKLDLEIALERLKPKYRHVLTLKYYQDMTLTEIARILDKPEGTMKTWLHKGLKQLRGQMTWGGEVYYG</sequence>
<proteinExistence type="inferred from homology"/>
<dbReference type="GO" id="GO:0016987">
    <property type="term" value="F:sigma factor activity"/>
    <property type="evidence" value="ECO:0007669"/>
    <property type="project" value="UniProtKB-KW"/>
</dbReference>
<dbReference type="GO" id="GO:0003677">
    <property type="term" value="F:DNA binding"/>
    <property type="evidence" value="ECO:0007669"/>
    <property type="project" value="InterPro"/>
</dbReference>
<dbReference type="Gene3D" id="1.10.10.10">
    <property type="entry name" value="Winged helix-like DNA-binding domain superfamily/Winged helix DNA-binding domain"/>
    <property type="match status" value="1"/>
</dbReference>
<dbReference type="Pfam" id="PF04542">
    <property type="entry name" value="Sigma70_r2"/>
    <property type="match status" value="1"/>
</dbReference>
<dbReference type="RefSeq" id="WP_148454617.1">
    <property type="nucleotide sequence ID" value="NZ_VSDO01000004.1"/>
</dbReference>
<gene>
    <name evidence="7" type="ORF">FRY98_18095</name>
</gene>
<keyword evidence="2" id="KW-0805">Transcription regulation</keyword>
<evidence type="ECO:0000313" key="8">
    <source>
        <dbReference type="Proteomes" id="UP000325218"/>
    </source>
</evidence>
<feature type="domain" description="RNA polymerase sigma factor 70 region 4 type 2" evidence="6">
    <location>
        <begin position="114"/>
        <end position="161"/>
    </location>
</feature>
<dbReference type="SUPFAM" id="SSF88946">
    <property type="entry name" value="Sigma2 domain of RNA polymerase sigma factors"/>
    <property type="match status" value="1"/>
</dbReference>
<dbReference type="InterPro" id="IPR013249">
    <property type="entry name" value="RNA_pol_sigma70_r4_t2"/>
</dbReference>
<dbReference type="InterPro" id="IPR007627">
    <property type="entry name" value="RNA_pol_sigma70_r2"/>
</dbReference>
<dbReference type="OrthoDB" id="9782703at2"/>
<dbReference type="InterPro" id="IPR014284">
    <property type="entry name" value="RNA_pol_sigma-70_dom"/>
</dbReference>
<accession>A0A5D0CPJ9</accession>
<evidence type="ECO:0000259" key="6">
    <source>
        <dbReference type="Pfam" id="PF08281"/>
    </source>
</evidence>
<keyword evidence="8" id="KW-1185">Reference proteome</keyword>
<evidence type="ECO:0000256" key="2">
    <source>
        <dbReference type="ARBA" id="ARBA00023015"/>
    </source>
</evidence>
<dbReference type="GO" id="GO:0006352">
    <property type="term" value="P:DNA-templated transcription initiation"/>
    <property type="evidence" value="ECO:0007669"/>
    <property type="project" value="InterPro"/>
</dbReference>
<comment type="similarity">
    <text evidence="1">Belongs to the sigma-70 factor family. ECF subfamily.</text>
</comment>
<dbReference type="Gene3D" id="1.10.1740.10">
    <property type="match status" value="1"/>
</dbReference>
<feature type="domain" description="RNA polymerase sigma-70 region 2" evidence="5">
    <location>
        <begin position="21"/>
        <end position="89"/>
    </location>
</feature>
<dbReference type="PANTHER" id="PTHR43133:SF51">
    <property type="entry name" value="RNA POLYMERASE SIGMA FACTOR"/>
    <property type="match status" value="1"/>
</dbReference>
<dbReference type="InterPro" id="IPR036388">
    <property type="entry name" value="WH-like_DNA-bd_sf"/>
</dbReference>
<dbReference type="InterPro" id="IPR013324">
    <property type="entry name" value="RNA_pol_sigma_r3/r4-like"/>
</dbReference>
<dbReference type="PANTHER" id="PTHR43133">
    <property type="entry name" value="RNA POLYMERASE ECF-TYPE SIGMA FACTO"/>
    <property type="match status" value="1"/>
</dbReference>
<protein>
    <submittedName>
        <fullName evidence="7">Sigma-70 family RNA polymerase sigma factor</fullName>
    </submittedName>
</protein>
<keyword evidence="4" id="KW-0804">Transcription</keyword>
<dbReference type="Proteomes" id="UP000325218">
    <property type="component" value="Unassembled WGS sequence"/>
</dbReference>
<reference evidence="7 8" key="1">
    <citation type="submission" date="2019-08" db="EMBL/GenBank/DDBJ databases">
        <title>Genome sequencing of Paenibacillus faecis DSM 23593(T).</title>
        <authorList>
            <person name="Kook J.-K."/>
            <person name="Park S.-N."/>
            <person name="Lim Y.K."/>
        </authorList>
    </citation>
    <scope>NUCLEOTIDE SEQUENCE [LARGE SCALE GENOMIC DNA]</scope>
    <source>
        <strain evidence="7 8">DSM 23593</strain>
    </source>
</reference>
<dbReference type="NCBIfam" id="TIGR02937">
    <property type="entry name" value="sigma70-ECF"/>
    <property type="match status" value="1"/>
</dbReference>
<evidence type="ECO:0000259" key="5">
    <source>
        <dbReference type="Pfam" id="PF04542"/>
    </source>
</evidence>
<evidence type="ECO:0000256" key="3">
    <source>
        <dbReference type="ARBA" id="ARBA00023082"/>
    </source>
</evidence>
<dbReference type="AlphaFoldDB" id="A0A5D0CPJ9"/>
<evidence type="ECO:0000313" key="7">
    <source>
        <dbReference type="EMBL" id="TYA11115.1"/>
    </source>
</evidence>
<dbReference type="CDD" id="cd06171">
    <property type="entry name" value="Sigma70_r4"/>
    <property type="match status" value="1"/>
</dbReference>
<dbReference type="SUPFAM" id="SSF88659">
    <property type="entry name" value="Sigma3 and sigma4 domains of RNA polymerase sigma factors"/>
    <property type="match status" value="1"/>
</dbReference>